<dbReference type="EMBL" id="ACFY01000031">
    <property type="protein sequence ID" value="EEG95456.1"/>
    <property type="molecule type" value="Genomic_DNA"/>
</dbReference>
<name>C0FPK1_9FIRM</name>
<organism evidence="1 2">
    <name type="scientific">Roseburia inulinivorans DSM 16841</name>
    <dbReference type="NCBI Taxonomy" id="622312"/>
    <lineage>
        <taxon>Bacteria</taxon>
        <taxon>Bacillati</taxon>
        <taxon>Bacillota</taxon>
        <taxon>Clostridia</taxon>
        <taxon>Lachnospirales</taxon>
        <taxon>Lachnospiraceae</taxon>
        <taxon>Roseburia</taxon>
    </lineage>
</organism>
<accession>C0FPK1</accession>
<dbReference type="AlphaFoldDB" id="C0FPK1"/>
<reference evidence="1 2" key="1">
    <citation type="submission" date="2009-02" db="EMBL/GenBank/DDBJ databases">
        <authorList>
            <person name="Fulton L."/>
            <person name="Clifton S."/>
            <person name="Fulton B."/>
            <person name="Xu J."/>
            <person name="Minx P."/>
            <person name="Pepin K.H."/>
            <person name="Johnson M."/>
            <person name="Bhonagiri V."/>
            <person name="Nash W.E."/>
            <person name="Mardis E.R."/>
            <person name="Wilson R.K."/>
        </authorList>
    </citation>
    <scope>NUCLEOTIDE SEQUENCE [LARGE SCALE GENOMIC DNA]</scope>
    <source>
        <strain evidence="1 2">DSM 16841</strain>
    </source>
</reference>
<gene>
    <name evidence="1" type="ORF">ROSEINA2194_00653</name>
</gene>
<reference evidence="1 2" key="2">
    <citation type="submission" date="2009-03" db="EMBL/GenBank/DDBJ databases">
        <title>Draft genome sequence of Roseburia inulinivorans (DSM 16841).</title>
        <authorList>
            <person name="Sudarsanam P."/>
            <person name="Ley R."/>
            <person name="Guruge J."/>
            <person name="Turnbaugh P.J."/>
            <person name="Mahowald M."/>
            <person name="Liep D."/>
            <person name="Gordon J."/>
        </authorList>
    </citation>
    <scope>NUCLEOTIDE SEQUENCE [LARGE SCALE GENOMIC DNA]</scope>
    <source>
        <strain evidence="1 2">DSM 16841</strain>
    </source>
</reference>
<proteinExistence type="predicted"/>
<dbReference type="Proteomes" id="UP000003561">
    <property type="component" value="Unassembled WGS sequence"/>
</dbReference>
<evidence type="ECO:0000313" key="1">
    <source>
        <dbReference type="EMBL" id="EEG95456.1"/>
    </source>
</evidence>
<protein>
    <submittedName>
        <fullName evidence="1">Uncharacterized protein</fullName>
    </submittedName>
</protein>
<evidence type="ECO:0000313" key="2">
    <source>
        <dbReference type="Proteomes" id="UP000003561"/>
    </source>
</evidence>
<sequence length="152" mass="17107">MGGVGALHIDEHGIIDRVAVKAAHGGEILLVLIALEQLLDAIFDAVNDLPHPVFAGLFFSHDDLLSEKIAPLRRRKHILHRGDSPQIDVVFELADRMTQPLVIPHGKSLAARGFYALYLRRFQYCSRFRLASCFRRSCFAQAGQYLARLEEE</sequence>
<comment type="caution">
    <text evidence="1">The sequence shown here is derived from an EMBL/GenBank/DDBJ whole genome shotgun (WGS) entry which is preliminary data.</text>
</comment>